<reference evidence="1 2" key="1">
    <citation type="submission" date="2017-04" db="EMBL/GenBank/DDBJ databases">
        <title>High diversity of culturable Acinetobacter species in natural soil and water ecosystems.</title>
        <authorList>
            <person name="Nemec A."/>
            <person name="Radolfova-Krizova L."/>
        </authorList>
    </citation>
    <scope>NUCLEOTIDE SEQUENCE [LARGE SCALE GENOMIC DNA]</scope>
    <source>
        <strain evidence="1 2">ANC 4999</strain>
    </source>
</reference>
<accession>A0A1Y3CHE0</accession>
<dbReference type="OrthoDB" id="6712147at2"/>
<proteinExistence type="predicted"/>
<dbReference type="EMBL" id="NEGB01000005">
    <property type="protein sequence ID" value="OTG65034.1"/>
    <property type="molecule type" value="Genomic_DNA"/>
</dbReference>
<protein>
    <submittedName>
        <fullName evidence="1">Uncharacterized protein</fullName>
    </submittedName>
</protein>
<dbReference type="RefSeq" id="WP_086203757.1">
    <property type="nucleotide sequence ID" value="NZ_NEGB01000005.1"/>
</dbReference>
<keyword evidence="2" id="KW-1185">Reference proteome</keyword>
<dbReference type="Proteomes" id="UP000242765">
    <property type="component" value="Unassembled WGS sequence"/>
</dbReference>
<name>A0A1Y3CHE0_9GAMM</name>
<dbReference type="AlphaFoldDB" id="A0A1Y3CHE0"/>
<organism evidence="1 2">
    <name type="scientific">Acinetobacter silvestris</name>
    <dbReference type="NCBI Taxonomy" id="1977882"/>
    <lineage>
        <taxon>Bacteria</taxon>
        <taxon>Pseudomonadati</taxon>
        <taxon>Pseudomonadota</taxon>
        <taxon>Gammaproteobacteria</taxon>
        <taxon>Moraxellales</taxon>
        <taxon>Moraxellaceae</taxon>
        <taxon>Acinetobacter</taxon>
    </lineage>
</organism>
<evidence type="ECO:0000313" key="1">
    <source>
        <dbReference type="EMBL" id="OTG65034.1"/>
    </source>
</evidence>
<evidence type="ECO:0000313" key="2">
    <source>
        <dbReference type="Proteomes" id="UP000242765"/>
    </source>
</evidence>
<gene>
    <name evidence="1" type="ORF">B9T28_09550</name>
</gene>
<comment type="caution">
    <text evidence="1">The sequence shown here is derived from an EMBL/GenBank/DDBJ whole genome shotgun (WGS) entry which is preliminary data.</text>
</comment>
<sequence>MEFEKILISKFGLGLLMIVMSNLSYAELVQKLSQTQYDQRLQQYTVQINETKKVLDDPSAKSDAATQKHAFCTRLKVYQQIADMSQANIKLGGANIMLMAANSFLERQKQSFTDSGMTEQVFCAASKVEH</sequence>